<dbReference type="PROSITE" id="PS01124">
    <property type="entry name" value="HTH_ARAC_FAMILY_2"/>
    <property type="match status" value="1"/>
</dbReference>
<dbReference type="Proteomes" id="UP000028534">
    <property type="component" value="Unassembled WGS sequence"/>
</dbReference>
<dbReference type="GO" id="GO:0003700">
    <property type="term" value="F:DNA-binding transcription factor activity"/>
    <property type="evidence" value="ECO:0007669"/>
    <property type="project" value="InterPro"/>
</dbReference>
<accession>A0A084E1T7</accession>
<dbReference type="PATRIC" id="fig|13690.10.peg.5575"/>
<evidence type="ECO:0000259" key="4">
    <source>
        <dbReference type="PROSITE" id="PS01124"/>
    </source>
</evidence>
<dbReference type="PROSITE" id="PS00041">
    <property type="entry name" value="HTH_ARAC_FAMILY_1"/>
    <property type="match status" value="1"/>
</dbReference>
<dbReference type="InterPro" id="IPR009057">
    <property type="entry name" value="Homeodomain-like_sf"/>
</dbReference>
<name>A0A084E1T7_SPHYA</name>
<dbReference type="SMART" id="SM00342">
    <property type="entry name" value="HTH_ARAC"/>
    <property type="match status" value="1"/>
</dbReference>
<evidence type="ECO:0000256" key="3">
    <source>
        <dbReference type="ARBA" id="ARBA00023163"/>
    </source>
</evidence>
<dbReference type="Gene3D" id="1.10.10.60">
    <property type="entry name" value="Homeodomain-like"/>
    <property type="match status" value="2"/>
</dbReference>
<dbReference type="InterPro" id="IPR018060">
    <property type="entry name" value="HTH_AraC"/>
</dbReference>
<feature type="domain" description="HTH araC/xylS-type" evidence="4">
    <location>
        <begin position="224"/>
        <end position="322"/>
    </location>
</feature>
<evidence type="ECO:0000256" key="2">
    <source>
        <dbReference type="ARBA" id="ARBA00023125"/>
    </source>
</evidence>
<comment type="caution">
    <text evidence="5">The sequence shown here is derived from an EMBL/GenBank/DDBJ whole genome shotgun (WGS) entry which is preliminary data.</text>
</comment>
<dbReference type="PRINTS" id="PR00032">
    <property type="entry name" value="HTHARAC"/>
</dbReference>
<keyword evidence="1" id="KW-0805">Transcription regulation</keyword>
<evidence type="ECO:0000313" key="6">
    <source>
        <dbReference type="Proteomes" id="UP000028534"/>
    </source>
</evidence>
<dbReference type="GO" id="GO:0043565">
    <property type="term" value="F:sequence-specific DNA binding"/>
    <property type="evidence" value="ECO:0007669"/>
    <property type="project" value="InterPro"/>
</dbReference>
<reference evidence="5 6" key="1">
    <citation type="submission" date="2014-03" db="EMBL/GenBank/DDBJ databases">
        <title>Genome sequence of Sphingobium yanoikuyae B1.</title>
        <authorList>
            <person name="Gan H.M."/>
            <person name="Gan H.Y."/>
            <person name="Savka M.A."/>
        </authorList>
    </citation>
    <scope>NUCLEOTIDE SEQUENCE [LARGE SCALE GENOMIC DNA]</scope>
    <source>
        <strain evidence="5 6">B1</strain>
    </source>
</reference>
<dbReference type="PANTHER" id="PTHR46796">
    <property type="entry name" value="HTH-TYPE TRANSCRIPTIONAL ACTIVATOR RHAS-RELATED"/>
    <property type="match status" value="1"/>
</dbReference>
<dbReference type="PANTHER" id="PTHR46796:SF7">
    <property type="entry name" value="ARAC FAMILY TRANSCRIPTIONAL REGULATOR"/>
    <property type="match status" value="1"/>
</dbReference>
<dbReference type="eggNOG" id="COG2207">
    <property type="taxonomic scope" value="Bacteria"/>
</dbReference>
<organism evidence="5 6">
    <name type="scientific">Sphingobium yanoikuyae</name>
    <name type="common">Sphingomonas yanoikuyae</name>
    <dbReference type="NCBI Taxonomy" id="13690"/>
    <lineage>
        <taxon>Bacteria</taxon>
        <taxon>Pseudomonadati</taxon>
        <taxon>Pseudomonadota</taxon>
        <taxon>Alphaproteobacteria</taxon>
        <taxon>Sphingomonadales</taxon>
        <taxon>Sphingomonadaceae</taxon>
        <taxon>Sphingobium</taxon>
    </lineage>
</organism>
<dbReference type="RefSeq" id="WP_148564646.1">
    <property type="nucleotide sequence ID" value="NZ_JGVR01000096.1"/>
</dbReference>
<gene>
    <name evidence="5" type="ORF">CP98_05363</name>
</gene>
<proteinExistence type="predicted"/>
<sequence length="324" mass="36314">MTECESADADAVCTEQIAEFADVGTVIWSGDSLPEIRMEEIDFFELDISSYSEFSAADRDRISLYYAFDGDFRVHIEGESFINLPRDAILAFAKPKNHAIILMGKEFPYPQGADVSGINDLHVTAGKEIKGKLLVNRISSIANTFPDIIAPFFVFLPSDKGKVPGLRKMIEALIERGAFRDRSHDLICKKLTEAIVALITMYGLEHHGIHLENGKSWNHDRRLRRVLSAIHGNYAKNWDIDAMADLAAVSRSTLNKLFLDALDESPLRYLSKIRMNRAATLLRSSEMSLFQIANAVGYTSESSFCKSFRKIVGIPPGQYRRSTL</sequence>
<dbReference type="EMBL" id="JGVR01000096">
    <property type="protein sequence ID" value="KEZ11929.1"/>
    <property type="molecule type" value="Genomic_DNA"/>
</dbReference>
<dbReference type="InterPro" id="IPR050204">
    <property type="entry name" value="AraC_XylS_family_regulators"/>
</dbReference>
<evidence type="ECO:0000256" key="1">
    <source>
        <dbReference type="ARBA" id="ARBA00023015"/>
    </source>
</evidence>
<dbReference type="InterPro" id="IPR020449">
    <property type="entry name" value="Tscrpt_reg_AraC-type_HTH"/>
</dbReference>
<keyword evidence="3" id="KW-0804">Transcription</keyword>
<protein>
    <submittedName>
        <fullName evidence="5">AraC family transcriptional regulator</fullName>
    </submittedName>
</protein>
<dbReference type="Pfam" id="PF12833">
    <property type="entry name" value="HTH_18"/>
    <property type="match status" value="1"/>
</dbReference>
<evidence type="ECO:0000313" key="5">
    <source>
        <dbReference type="EMBL" id="KEZ11929.1"/>
    </source>
</evidence>
<dbReference type="SUPFAM" id="SSF46689">
    <property type="entry name" value="Homeodomain-like"/>
    <property type="match status" value="2"/>
</dbReference>
<dbReference type="AlphaFoldDB" id="A0A084E1T7"/>
<dbReference type="InterPro" id="IPR018062">
    <property type="entry name" value="HTH_AraC-typ_CS"/>
</dbReference>
<keyword evidence="2" id="KW-0238">DNA-binding</keyword>